<dbReference type="Proteomes" id="UP000274822">
    <property type="component" value="Unassembled WGS sequence"/>
</dbReference>
<gene>
    <name evidence="2" type="ORF">BC938DRAFT_483115</name>
</gene>
<keyword evidence="3" id="KW-1185">Reference proteome</keyword>
<comment type="caution">
    <text evidence="2">The sequence shown here is derived from an EMBL/GenBank/DDBJ whole genome shotgun (WGS) entry which is preliminary data.</text>
</comment>
<organism evidence="2 3">
    <name type="scientific">Jimgerdemannia flammicorona</name>
    <dbReference type="NCBI Taxonomy" id="994334"/>
    <lineage>
        <taxon>Eukaryota</taxon>
        <taxon>Fungi</taxon>
        <taxon>Fungi incertae sedis</taxon>
        <taxon>Mucoromycota</taxon>
        <taxon>Mucoromycotina</taxon>
        <taxon>Endogonomycetes</taxon>
        <taxon>Endogonales</taxon>
        <taxon>Endogonaceae</taxon>
        <taxon>Jimgerdemannia</taxon>
    </lineage>
</organism>
<sequence length="462" mass="52801">MSHSQIYSLWILLEGYESPRRLHNLTFDLQTEADLSDLAPHLISRFNNELANVSGLSLKFFNYDDRTEDLPLDTTLKVVEQDMSATKPLVVRYPLSGNTIVINLRFLGTPAKIRLPHTTGVWYMLLAETKEKYERLQEDENKFYFVDQETKKETIDKEFTFNDLVKKTKPDCEDEITINLLIRIKGKKAYGDWGAKEMLKEILHDQYSSIETIPELDIDATFGTEPMLDGQEFRRFTDNLAKIASAFHDKATTNEATARNYINPFMVEAVAKVRSKHPSTMLAVEEDFDGSRGYGRLDYVVYCGDLAILITEAKMVEMHKGITQNIVQLHTAAEVPNIIDFVLIAHSGLFCLHIATFQKRKRKLHESITSPPIICGIVSTGIEWRFLRWSGTPEKPTLKVSKTYVSAFGGDMRDAKEVVSIIIRVLQSQASVLTPQTEVEAERIDEDKKEDEERLAQRVRLE</sequence>
<evidence type="ECO:0000313" key="2">
    <source>
        <dbReference type="EMBL" id="RUS33956.1"/>
    </source>
</evidence>
<evidence type="ECO:0000256" key="1">
    <source>
        <dbReference type="SAM" id="MobiDB-lite"/>
    </source>
</evidence>
<feature type="region of interest" description="Disordered" evidence="1">
    <location>
        <begin position="440"/>
        <end position="462"/>
    </location>
</feature>
<name>A0A433QW16_9FUNG</name>
<evidence type="ECO:0000313" key="3">
    <source>
        <dbReference type="Proteomes" id="UP000274822"/>
    </source>
</evidence>
<dbReference type="AlphaFoldDB" id="A0A433QW16"/>
<proteinExistence type="predicted"/>
<reference evidence="2 3" key="1">
    <citation type="journal article" date="2018" name="New Phytol.">
        <title>Phylogenomics of Endogonaceae and evolution of mycorrhizas within Mucoromycota.</title>
        <authorList>
            <person name="Chang Y."/>
            <person name="Desiro A."/>
            <person name="Na H."/>
            <person name="Sandor L."/>
            <person name="Lipzen A."/>
            <person name="Clum A."/>
            <person name="Barry K."/>
            <person name="Grigoriev I.V."/>
            <person name="Martin F.M."/>
            <person name="Stajich J.E."/>
            <person name="Smith M.E."/>
            <person name="Bonito G."/>
            <person name="Spatafora J.W."/>
        </authorList>
    </citation>
    <scope>NUCLEOTIDE SEQUENCE [LARGE SCALE GENOMIC DNA]</scope>
    <source>
        <strain evidence="2 3">AD002</strain>
    </source>
</reference>
<dbReference type="EMBL" id="RBNJ01000823">
    <property type="protein sequence ID" value="RUS33956.1"/>
    <property type="molecule type" value="Genomic_DNA"/>
</dbReference>
<accession>A0A433QW16</accession>
<protein>
    <submittedName>
        <fullName evidence="2">Uncharacterized protein</fullName>
    </submittedName>
</protein>